<dbReference type="GO" id="GO:0007234">
    <property type="term" value="P:osmosensory signaling via phosphorelay pathway"/>
    <property type="evidence" value="ECO:0007669"/>
    <property type="project" value="TreeGrafter"/>
</dbReference>
<dbReference type="Pfam" id="PF13426">
    <property type="entry name" value="PAS_9"/>
    <property type="match status" value="1"/>
</dbReference>
<dbReference type="InterPro" id="IPR000700">
    <property type="entry name" value="PAS-assoc_C"/>
</dbReference>
<comment type="catalytic activity">
    <reaction evidence="1">
        <text>ATP + protein L-histidine = ADP + protein N-phospho-L-histidine.</text>
        <dbReference type="EC" id="2.7.13.3"/>
    </reaction>
</comment>
<keyword evidence="6 13" id="KW-0812">Transmembrane</keyword>
<dbReference type="AlphaFoldDB" id="A0A1G2UTH0"/>
<dbReference type="SUPFAM" id="SSF47384">
    <property type="entry name" value="Homodimeric domain of signal transducing histidine kinase"/>
    <property type="match status" value="1"/>
</dbReference>
<keyword evidence="9" id="KW-0067">ATP-binding</keyword>
<dbReference type="SMART" id="SM00388">
    <property type="entry name" value="HisKA"/>
    <property type="match status" value="1"/>
</dbReference>
<dbReference type="CDD" id="cd00130">
    <property type="entry name" value="PAS"/>
    <property type="match status" value="1"/>
</dbReference>
<evidence type="ECO:0000259" key="15">
    <source>
        <dbReference type="PROSITE" id="PS50112"/>
    </source>
</evidence>
<organism evidence="17 18">
    <name type="scientific">Candidatus Zambryskibacteria bacterium RIFCSPLOWO2_12_FULL_39_16</name>
    <dbReference type="NCBI Taxonomy" id="1802775"/>
    <lineage>
        <taxon>Bacteria</taxon>
        <taxon>Candidatus Zambryskiibacteriota</taxon>
    </lineage>
</organism>
<name>A0A1G2UTH0_9BACT</name>
<dbReference type="InterPro" id="IPR004358">
    <property type="entry name" value="Sig_transdc_His_kin-like_C"/>
</dbReference>
<keyword evidence="5" id="KW-0808">Transferase</keyword>
<sequence length="441" mass="49548">MRKSLILTEHITISSTILIVLLGIVLVSFSLIKDVLINPYRYFSTGLSLEEIQFFVVYTSLIVICVLISFIIYLLLTLRTRAELMILKATESLDASREQFVKIYDGAPVPYVTLNDKGEICNPNKAALRFFGGVLKEIEGKNLFSYGSKEDLDKTERFFQYYKSKVPINREEMRMIIKDGSVKWVLLSVFEMEAFGGSGRTGLATIFDITEQKQLDQAKTEFVSLASHQLKTPVSTVKWYIDMLLSGNLGELSIKQKDYLNIVFKVNEEMIDLIDALLNVSRVEIGSIKVESKSTNVIEITESVLVELSSQIEEKKLSINKQYNDNLKNIRSDPKLLRIVIQNLVSNAVKYTPTDGVVTISFKDSFTGKSIIVSDTGIGIPKSEQDKIFTKMFRARNVHDLKGIQGTGLGLYLVKSIVETMGGSISFISEENKGSTFTIKL</sequence>
<evidence type="ECO:0000313" key="18">
    <source>
        <dbReference type="Proteomes" id="UP000177276"/>
    </source>
</evidence>
<evidence type="ECO:0000259" key="14">
    <source>
        <dbReference type="PROSITE" id="PS50109"/>
    </source>
</evidence>
<dbReference type="GO" id="GO:0000155">
    <property type="term" value="F:phosphorelay sensor kinase activity"/>
    <property type="evidence" value="ECO:0007669"/>
    <property type="project" value="InterPro"/>
</dbReference>
<dbReference type="Pfam" id="PF02518">
    <property type="entry name" value="HATPase_c"/>
    <property type="match status" value="1"/>
</dbReference>
<dbReference type="CDD" id="cd00082">
    <property type="entry name" value="HisKA"/>
    <property type="match status" value="1"/>
</dbReference>
<keyword evidence="4" id="KW-0597">Phosphoprotein</keyword>
<dbReference type="SUPFAM" id="SSF55785">
    <property type="entry name" value="PYP-like sensor domain (PAS domain)"/>
    <property type="match status" value="1"/>
</dbReference>
<evidence type="ECO:0000256" key="13">
    <source>
        <dbReference type="SAM" id="Phobius"/>
    </source>
</evidence>
<dbReference type="PROSITE" id="PS50113">
    <property type="entry name" value="PAC"/>
    <property type="match status" value="1"/>
</dbReference>
<dbReference type="Gene3D" id="1.10.287.130">
    <property type="match status" value="1"/>
</dbReference>
<dbReference type="InterPro" id="IPR050351">
    <property type="entry name" value="BphY/WalK/GraS-like"/>
</dbReference>
<dbReference type="InterPro" id="IPR003661">
    <property type="entry name" value="HisK_dim/P_dom"/>
</dbReference>
<evidence type="ECO:0000256" key="1">
    <source>
        <dbReference type="ARBA" id="ARBA00000085"/>
    </source>
</evidence>
<protein>
    <recommendedName>
        <fullName evidence="3">histidine kinase</fullName>
        <ecNumber evidence="3">2.7.13.3</ecNumber>
    </recommendedName>
</protein>
<keyword evidence="12 13" id="KW-0472">Membrane</keyword>
<evidence type="ECO:0000256" key="2">
    <source>
        <dbReference type="ARBA" id="ARBA00004141"/>
    </source>
</evidence>
<dbReference type="InterPro" id="IPR035965">
    <property type="entry name" value="PAS-like_dom_sf"/>
</dbReference>
<evidence type="ECO:0000256" key="11">
    <source>
        <dbReference type="ARBA" id="ARBA00023012"/>
    </source>
</evidence>
<evidence type="ECO:0000313" key="17">
    <source>
        <dbReference type="EMBL" id="OHB12691.1"/>
    </source>
</evidence>
<dbReference type="GO" id="GO:0005524">
    <property type="term" value="F:ATP binding"/>
    <property type="evidence" value="ECO:0007669"/>
    <property type="project" value="UniProtKB-KW"/>
</dbReference>
<dbReference type="InterPro" id="IPR003594">
    <property type="entry name" value="HATPase_dom"/>
</dbReference>
<evidence type="ECO:0000256" key="3">
    <source>
        <dbReference type="ARBA" id="ARBA00012438"/>
    </source>
</evidence>
<dbReference type="Proteomes" id="UP000177276">
    <property type="component" value="Unassembled WGS sequence"/>
</dbReference>
<dbReference type="SUPFAM" id="SSF55874">
    <property type="entry name" value="ATPase domain of HSP90 chaperone/DNA topoisomerase II/histidine kinase"/>
    <property type="match status" value="1"/>
</dbReference>
<gene>
    <name evidence="17" type="ORF">A3G46_00665</name>
</gene>
<dbReference type="GO" id="GO:0016020">
    <property type="term" value="C:membrane"/>
    <property type="evidence" value="ECO:0007669"/>
    <property type="project" value="UniProtKB-SubCell"/>
</dbReference>
<evidence type="ECO:0000256" key="8">
    <source>
        <dbReference type="ARBA" id="ARBA00022777"/>
    </source>
</evidence>
<dbReference type="FunFam" id="3.30.565.10:FF:000006">
    <property type="entry name" value="Sensor histidine kinase WalK"/>
    <property type="match status" value="1"/>
</dbReference>
<dbReference type="InterPro" id="IPR005467">
    <property type="entry name" value="His_kinase_dom"/>
</dbReference>
<feature type="domain" description="Histidine kinase" evidence="14">
    <location>
        <begin position="225"/>
        <end position="441"/>
    </location>
</feature>
<keyword evidence="10 13" id="KW-1133">Transmembrane helix</keyword>
<evidence type="ECO:0000256" key="5">
    <source>
        <dbReference type="ARBA" id="ARBA00022679"/>
    </source>
</evidence>
<dbReference type="SMART" id="SM00387">
    <property type="entry name" value="HATPase_c"/>
    <property type="match status" value="1"/>
</dbReference>
<comment type="subcellular location">
    <subcellularLocation>
        <location evidence="2">Membrane</location>
        <topology evidence="2">Multi-pass membrane protein</topology>
    </subcellularLocation>
</comment>
<dbReference type="PANTHER" id="PTHR42878:SF7">
    <property type="entry name" value="SENSOR HISTIDINE KINASE GLRK"/>
    <property type="match status" value="1"/>
</dbReference>
<feature type="domain" description="PAS" evidence="15">
    <location>
        <begin position="96"/>
        <end position="160"/>
    </location>
</feature>
<dbReference type="PROSITE" id="PS50112">
    <property type="entry name" value="PAS"/>
    <property type="match status" value="1"/>
</dbReference>
<evidence type="ECO:0000256" key="4">
    <source>
        <dbReference type="ARBA" id="ARBA00022553"/>
    </source>
</evidence>
<dbReference type="GO" id="GO:0000156">
    <property type="term" value="F:phosphorelay response regulator activity"/>
    <property type="evidence" value="ECO:0007669"/>
    <property type="project" value="TreeGrafter"/>
</dbReference>
<feature type="transmembrane region" description="Helical" evidence="13">
    <location>
        <begin position="52"/>
        <end position="76"/>
    </location>
</feature>
<dbReference type="InterPro" id="IPR000014">
    <property type="entry name" value="PAS"/>
</dbReference>
<dbReference type="InterPro" id="IPR036097">
    <property type="entry name" value="HisK_dim/P_sf"/>
</dbReference>
<dbReference type="PRINTS" id="PR00344">
    <property type="entry name" value="BCTRLSENSOR"/>
</dbReference>
<keyword evidence="7" id="KW-0547">Nucleotide-binding</keyword>
<comment type="caution">
    <text evidence="17">The sequence shown here is derived from an EMBL/GenBank/DDBJ whole genome shotgun (WGS) entry which is preliminary data.</text>
</comment>
<dbReference type="InterPro" id="IPR036890">
    <property type="entry name" value="HATPase_C_sf"/>
</dbReference>
<proteinExistence type="predicted"/>
<dbReference type="Pfam" id="PF00512">
    <property type="entry name" value="HisKA"/>
    <property type="match status" value="1"/>
</dbReference>
<keyword evidence="11" id="KW-0902">Two-component regulatory system</keyword>
<dbReference type="Gene3D" id="3.30.450.20">
    <property type="entry name" value="PAS domain"/>
    <property type="match status" value="1"/>
</dbReference>
<feature type="domain" description="PAC" evidence="16">
    <location>
        <begin position="169"/>
        <end position="221"/>
    </location>
</feature>
<dbReference type="GO" id="GO:0030295">
    <property type="term" value="F:protein kinase activator activity"/>
    <property type="evidence" value="ECO:0007669"/>
    <property type="project" value="TreeGrafter"/>
</dbReference>
<dbReference type="Gene3D" id="3.30.565.10">
    <property type="entry name" value="Histidine kinase-like ATPase, C-terminal domain"/>
    <property type="match status" value="1"/>
</dbReference>
<dbReference type="EMBL" id="MHWS01000005">
    <property type="protein sequence ID" value="OHB12691.1"/>
    <property type="molecule type" value="Genomic_DNA"/>
</dbReference>
<feature type="transmembrane region" description="Helical" evidence="13">
    <location>
        <begin position="12"/>
        <end position="32"/>
    </location>
</feature>
<evidence type="ECO:0000259" key="16">
    <source>
        <dbReference type="PROSITE" id="PS50113"/>
    </source>
</evidence>
<keyword evidence="8" id="KW-0418">Kinase</keyword>
<evidence type="ECO:0000256" key="9">
    <source>
        <dbReference type="ARBA" id="ARBA00022840"/>
    </source>
</evidence>
<dbReference type="PROSITE" id="PS50109">
    <property type="entry name" value="HIS_KIN"/>
    <property type="match status" value="1"/>
</dbReference>
<dbReference type="EC" id="2.7.13.3" evidence="3"/>
<evidence type="ECO:0000256" key="12">
    <source>
        <dbReference type="ARBA" id="ARBA00023136"/>
    </source>
</evidence>
<dbReference type="NCBIfam" id="TIGR00229">
    <property type="entry name" value="sensory_box"/>
    <property type="match status" value="1"/>
</dbReference>
<evidence type="ECO:0000256" key="7">
    <source>
        <dbReference type="ARBA" id="ARBA00022741"/>
    </source>
</evidence>
<evidence type="ECO:0000256" key="6">
    <source>
        <dbReference type="ARBA" id="ARBA00022692"/>
    </source>
</evidence>
<evidence type="ECO:0000256" key="10">
    <source>
        <dbReference type="ARBA" id="ARBA00022989"/>
    </source>
</evidence>
<reference evidence="17 18" key="1">
    <citation type="journal article" date="2016" name="Nat. Commun.">
        <title>Thousands of microbial genomes shed light on interconnected biogeochemical processes in an aquifer system.</title>
        <authorList>
            <person name="Anantharaman K."/>
            <person name="Brown C.T."/>
            <person name="Hug L.A."/>
            <person name="Sharon I."/>
            <person name="Castelle C.J."/>
            <person name="Probst A.J."/>
            <person name="Thomas B.C."/>
            <person name="Singh A."/>
            <person name="Wilkins M.J."/>
            <person name="Karaoz U."/>
            <person name="Brodie E.L."/>
            <person name="Williams K.H."/>
            <person name="Hubbard S.S."/>
            <person name="Banfield J.F."/>
        </authorList>
    </citation>
    <scope>NUCLEOTIDE SEQUENCE [LARGE SCALE GENOMIC DNA]</scope>
</reference>
<accession>A0A1G2UTH0</accession>
<dbReference type="PANTHER" id="PTHR42878">
    <property type="entry name" value="TWO-COMPONENT HISTIDINE KINASE"/>
    <property type="match status" value="1"/>
</dbReference>